<dbReference type="Proteomes" id="UP001274896">
    <property type="component" value="Unassembled WGS sequence"/>
</dbReference>
<dbReference type="EMBL" id="JAUCMX010000029">
    <property type="protein sequence ID" value="KAK3507627.1"/>
    <property type="molecule type" value="Genomic_DNA"/>
</dbReference>
<organism evidence="1 2">
    <name type="scientific">Hemibagrus guttatus</name>
    <dbReference type="NCBI Taxonomy" id="175788"/>
    <lineage>
        <taxon>Eukaryota</taxon>
        <taxon>Metazoa</taxon>
        <taxon>Chordata</taxon>
        <taxon>Craniata</taxon>
        <taxon>Vertebrata</taxon>
        <taxon>Euteleostomi</taxon>
        <taxon>Actinopterygii</taxon>
        <taxon>Neopterygii</taxon>
        <taxon>Teleostei</taxon>
        <taxon>Ostariophysi</taxon>
        <taxon>Siluriformes</taxon>
        <taxon>Bagridae</taxon>
        <taxon>Hemibagrus</taxon>
    </lineage>
</organism>
<accession>A0AAE0PTB3</accession>
<dbReference type="PANTHER" id="PTHR35385:SF2">
    <property type="entry name" value="PROTEIN B, PUTATIVE-RELATED"/>
    <property type="match status" value="1"/>
</dbReference>
<keyword evidence="2" id="KW-1185">Reference proteome</keyword>
<dbReference type="PANTHER" id="PTHR35385">
    <property type="entry name" value="PROTEIN B, PUTATIVE-RELATED-RELATED"/>
    <property type="match status" value="1"/>
</dbReference>
<feature type="non-terminal residue" evidence="1">
    <location>
        <position position="1"/>
    </location>
</feature>
<sequence length="202" mass="22938">RILPPDYTHHLCSYTCSGDESEFGTIFRCQFRLTLKSEAELLQWLSRFQEQSGLTWRKSKTYPAVGPVTKYRVDLRCHHNTRAKIESSRKTRNTGCPATVYLVVKNTTYSRGRESRSGDSHLREGLSAVITLRHEHNHRVAATDPHCWSDVSAGTVEQLKALFQNGHSPSSALETLKYDLREENGEDSTDGSVCPDVHYCHK</sequence>
<comment type="caution">
    <text evidence="1">The sequence shown here is derived from an EMBL/GenBank/DDBJ whole genome shotgun (WGS) entry which is preliminary data.</text>
</comment>
<protein>
    <submittedName>
        <fullName evidence="1">Uncharacterized protein</fullName>
    </submittedName>
</protein>
<evidence type="ECO:0000313" key="2">
    <source>
        <dbReference type="Proteomes" id="UP001274896"/>
    </source>
</evidence>
<reference evidence="1" key="1">
    <citation type="submission" date="2023-06" db="EMBL/GenBank/DDBJ databases">
        <title>Male Hemibagrus guttatus genome.</title>
        <authorList>
            <person name="Bian C."/>
        </authorList>
    </citation>
    <scope>NUCLEOTIDE SEQUENCE</scope>
    <source>
        <strain evidence="1">Male_cb2023</strain>
        <tissue evidence="1">Muscle</tissue>
    </source>
</reference>
<proteinExistence type="predicted"/>
<dbReference type="AlphaFoldDB" id="A0AAE0PTB3"/>
<gene>
    <name evidence="1" type="ORF">QTP70_031675</name>
</gene>
<name>A0AAE0PTB3_9TELE</name>
<evidence type="ECO:0000313" key="1">
    <source>
        <dbReference type="EMBL" id="KAK3507627.1"/>
    </source>
</evidence>